<dbReference type="EMBL" id="LAZR01000307">
    <property type="protein sequence ID" value="KKN75555.1"/>
    <property type="molecule type" value="Genomic_DNA"/>
</dbReference>
<name>A0A0F9T2N3_9ZZZZ</name>
<protein>
    <recommendedName>
        <fullName evidence="1">Response regulatory domain-containing protein</fullName>
    </recommendedName>
</protein>
<dbReference type="SMART" id="SM00448">
    <property type="entry name" value="REC"/>
    <property type="match status" value="1"/>
</dbReference>
<sequence length="124" mass="13984">MTHTPQNIFIVEDEVVVAFEMTDLLEDIGFNVVGPSIHLEDAKVKAREGEIDIAFLDVNLGQNKTSKPVADILRERGIPFVYITAYDPEQISFLGPDDRVVKKPVSSDKLIETLRRVYPNLETK</sequence>
<dbReference type="GO" id="GO:0000160">
    <property type="term" value="P:phosphorelay signal transduction system"/>
    <property type="evidence" value="ECO:0007669"/>
    <property type="project" value="InterPro"/>
</dbReference>
<proteinExistence type="predicted"/>
<dbReference type="InterPro" id="IPR011006">
    <property type="entry name" value="CheY-like_superfamily"/>
</dbReference>
<dbReference type="AlphaFoldDB" id="A0A0F9T2N3"/>
<dbReference type="Gene3D" id="3.40.50.2300">
    <property type="match status" value="1"/>
</dbReference>
<dbReference type="Pfam" id="PF00072">
    <property type="entry name" value="Response_reg"/>
    <property type="match status" value="1"/>
</dbReference>
<gene>
    <name evidence="2" type="ORF">LCGC14_0379080</name>
</gene>
<dbReference type="InterPro" id="IPR001789">
    <property type="entry name" value="Sig_transdc_resp-reg_receiver"/>
</dbReference>
<evidence type="ECO:0000259" key="1">
    <source>
        <dbReference type="PROSITE" id="PS50110"/>
    </source>
</evidence>
<comment type="caution">
    <text evidence="2">The sequence shown here is derived from an EMBL/GenBank/DDBJ whole genome shotgun (WGS) entry which is preliminary data.</text>
</comment>
<reference evidence="2" key="1">
    <citation type="journal article" date="2015" name="Nature">
        <title>Complex archaea that bridge the gap between prokaryotes and eukaryotes.</title>
        <authorList>
            <person name="Spang A."/>
            <person name="Saw J.H."/>
            <person name="Jorgensen S.L."/>
            <person name="Zaremba-Niedzwiedzka K."/>
            <person name="Martijn J."/>
            <person name="Lind A.E."/>
            <person name="van Eijk R."/>
            <person name="Schleper C."/>
            <person name="Guy L."/>
            <person name="Ettema T.J."/>
        </authorList>
    </citation>
    <scope>NUCLEOTIDE SEQUENCE</scope>
</reference>
<evidence type="ECO:0000313" key="2">
    <source>
        <dbReference type="EMBL" id="KKN75555.1"/>
    </source>
</evidence>
<dbReference type="PROSITE" id="PS50110">
    <property type="entry name" value="RESPONSE_REGULATORY"/>
    <property type="match status" value="1"/>
</dbReference>
<accession>A0A0F9T2N3</accession>
<organism evidence="2">
    <name type="scientific">marine sediment metagenome</name>
    <dbReference type="NCBI Taxonomy" id="412755"/>
    <lineage>
        <taxon>unclassified sequences</taxon>
        <taxon>metagenomes</taxon>
        <taxon>ecological metagenomes</taxon>
    </lineage>
</organism>
<dbReference type="SUPFAM" id="SSF52172">
    <property type="entry name" value="CheY-like"/>
    <property type="match status" value="1"/>
</dbReference>
<feature type="domain" description="Response regulatory" evidence="1">
    <location>
        <begin position="7"/>
        <end position="118"/>
    </location>
</feature>